<keyword evidence="5 11" id="KW-0804">Transcription</keyword>
<keyword evidence="4 9" id="KW-0371">Homeobox</keyword>
<dbReference type="PANTHER" id="PTHR24326">
    <property type="entry name" value="HOMEOBOX-LEUCINE ZIPPER PROTEIN"/>
    <property type="match status" value="1"/>
</dbReference>
<dbReference type="InterPro" id="IPR001356">
    <property type="entry name" value="HD"/>
</dbReference>
<dbReference type="GO" id="GO:0009737">
    <property type="term" value="P:response to abscisic acid"/>
    <property type="evidence" value="ECO:0007669"/>
    <property type="project" value="UniProtKB-ARBA"/>
</dbReference>
<keyword evidence="3 9" id="KW-0238">DNA-binding</keyword>
<dbReference type="InterPro" id="IPR003106">
    <property type="entry name" value="Leu_zip_homeo"/>
</dbReference>
<dbReference type="GO" id="GO:0000976">
    <property type="term" value="F:transcription cis-regulatory region binding"/>
    <property type="evidence" value="ECO:0007669"/>
    <property type="project" value="UniProtKB-ARBA"/>
</dbReference>
<keyword evidence="6 9" id="KW-0539">Nucleus</keyword>
<comment type="caution">
    <text evidence="15">The sequence shown here is derived from an EMBL/GenBank/DDBJ whole genome shotgun (WGS) entry which is preliminary data.</text>
</comment>
<feature type="region of interest" description="Disordered" evidence="13">
    <location>
        <begin position="18"/>
        <end position="43"/>
    </location>
</feature>
<dbReference type="InterPro" id="IPR045224">
    <property type="entry name" value="HDZip_class_I_plant"/>
</dbReference>
<evidence type="ECO:0000313" key="15">
    <source>
        <dbReference type="EMBL" id="KAK6918191.1"/>
    </source>
</evidence>
<feature type="DNA-binding region" description="Homeobox" evidence="9">
    <location>
        <begin position="32"/>
        <end position="91"/>
    </location>
</feature>
<dbReference type="GO" id="GO:0009414">
    <property type="term" value="P:response to water deprivation"/>
    <property type="evidence" value="ECO:0007669"/>
    <property type="project" value="UniProtKB-ARBA"/>
</dbReference>
<comment type="function">
    <text evidence="11">Transcription factor.</text>
</comment>
<evidence type="ECO:0000256" key="7">
    <source>
        <dbReference type="ARBA" id="ARBA00025748"/>
    </source>
</evidence>
<keyword evidence="16" id="KW-1185">Reference proteome</keyword>
<evidence type="ECO:0000256" key="6">
    <source>
        <dbReference type="ARBA" id="ARBA00023242"/>
    </source>
</evidence>
<dbReference type="InterPro" id="IPR000047">
    <property type="entry name" value="HTH_motif"/>
</dbReference>
<dbReference type="PROSITE" id="PS00027">
    <property type="entry name" value="HOMEOBOX_1"/>
    <property type="match status" value="1"/>
</dbReference>
<dbReference type="PROSITE" id="PS50071">
    <property type="entry name" value="HOMEOBOX_2"/>
    <property type="match status" value="1"/>
</dbReference>
<organism evidence="15 16">
    <name type="scientific">Dillenia turbinata</name>
    <dbReference type="NCBI Taxonomy" id="194707"/>
    <lineage>
        <taxon>Eukaryota</taxon>
        <taxon>Viridiplantae</taxon>
        <taxon>Streptophyta</taxon>
        <taxon>Embryophyta</taxon>
        <taxon>Tracheophyta</taxon>
        <taxon>Spermatophyta</taxon>
        <taxon>Magnoliopsida</taxon>
        <taxon>eudicotyledons</taxon>
        <taxon>Gunneridae</taxon>
        <taxon>Pentapetalae</taxon>
        <taxon>Dilleniales</taxon>
        <taxon>Dilleniaceae</taxon>
        <taxon>Dillenia</taxon>
    </lineage>
</organism>
<dbReference type="Pfam" id="PF02183">
    <property type="entry name" value="HALZ"/>
    <property type="match status" value="1"/>
</dbReference>
<evidence type="ECO:0000256" key="11">
    <source>
        <dbReference type="RuleBase" id="RU369038"/>
    </source>
</evidence>
<evidence type="ECO:0000256" key="2">
    <source>
        <dbReference type="ARBA" id="ARBA00023015"/>
    </source>
</evidence>
<dbReference type="InterPro" id="IPR017970">
    <property type="entry name" value="Homeobox_CS"/>
</dbReference>
<comment type="subcellular location">
    <subcellularLocation>
        <location evidence="1 9 10">Nucleus</location>
    </subcellularLocation>
</comment>
<accession>A0AAN8UV43</accession>
<comment type="similarity">
    <text evidence="7 11">Belongs to the HD-ZIP homeobox family. Class I subfamily.</text>
</comment>
<evidence type="ECO:0000256" key="9">
    <source>
        <dbReference type="PROSITE-ProRule" id="PRU00108"/>
    </source>
</evidence>
<dbReference type="EMBL" id="JBAMMX010000022">
    <property type="protein sequence ID" value="KAK6918191.1"/>
    <property type="molecule type" value="Genomic_DNA"/>
</dbReference>
<gene>
    <name evidence="15" type="ORF">RJ641_016613</name>
</gene>
<evidence type="ECO:0000256" key="5">
    <source>
        <dbReference type="ARBA" id="ARBA00023163"/>
    </source>
</evidence>
<evidence type="ECO:0000256" key="4">
    <source>
        <dbReference type="ARBA" id="ARBA00023155"/>
    </source>
</evidence>
<evidence type="ECO:0000256" key="13">
    <source>
        <dbReference type="SAM" id="MobiDB-lite"/>
    </source>
</evidence>
<keyword evidence="2 11" id="KW-0805">Transcription regulation</keyword>
<dbReference type="GO" id="GO:0045893">
    <property type="term" value="P:positive regulation of DNA-templated transcription"/>
    <property type="evidence" value="ECO:0007669"/>
    <property type="project" value="TreeGrafter"/>
</dbReference>
<dbReference type="Proteomes" id="UP001370490">
    <property type="component" value="Unassembled WGS sequence"/>
</dbReference>
<dbReference type="AlphaFoldDB" id="A0AAN8UV43"/>
<dbReference type="FunFam" id="1.10.10.60:FF:000293">
    <property type="entry name" value="Homeobox-leucine zipper protein ATHB-7"/>
    <property type="match status" value="1"/>
</dbReference>
<dbReference type="SUPFAM" id="SSF46689">
    <property type="entry name" value="Homeodomain-like"/>
    <property type="match status" value="1"/>
</dbReference>
<feature type="region of interest" description="Disordered" evidence="13">
    <location>
        <begin position="133"/>
        <end position="159"/>
    </location>
</feature>
<proteinExistence type="inferred from homology"/>
<feature type="coiled-coil region" evidence="12">
    <location>
        <begin position="89"/>
        <end position="130"/>
    </location>
</feature>
<dbReference type="Pfam" id="PF00046">
    <property type="entry name" value="Homeodomain"/>
    <property type="match status" value="1"/>
</dbReference>
<evidence type="ECO:0000313" key="16">
    <source>
        <dbReference type="Proteomes" id="UP001370490"/>
    </source>
</evidence>
<evidence type="ECO:0000256" key="8">
    <source>
        <dbReference type="ARBA" id="ARBA00058361"/>
    </source>
</evidence>
<dbReference type="SMART" id="SM00389">
    <property type="entry name" value="HOX"/>
    <property type="match status" value="1"/>
</dbReference>
<comment type="function">
    <text evidence="8">Probable transcription activator that may act as growth regulators in response to water deficit.</text>
</comment>
<dbReference type="PRINTS" id="PR00031">
    <property type="entry name" value="HTHREPRESSR"/>
</dbReference>
<evidence type="ECO:0000256" key="1">
    <source>
        <dbReference type="ARBA" id="ARBA00004123"/>
    </source>
</evidence>
<evidence type="ECO:0000256" key="3">
    <source>
        <dbReference type="ARBA" id="ARBA00023125"/>
    </source>
</evidence>
<dbReference type="CDD" id="cd00086">
    <property type="entry name" value="homeodomain"/>
    <property type="match status" value="1"/>
</dbReference>
<feature type="compositionally biased region" description="Basic residues" evidence="13">
    <location>
        <begin position="24"/>
        <end position="38"/>
    </location>
</feature>
<dbReference type="InterPro" id="IPR009057">
    <property type="entry name" value="Homeodomain-like_sf"/>
</dbReference>
<keyword evidence="12" id="KW-0175">Coiled coil</keyword>
<reference evidence="15 16" key="1">
    <citation type="submission" date="2023-12" db="EMBL/GenBank/DDBJ databases">
        <title>A high-quality genome assembly for Dillenia turbinata (Dilleniales).</title>
        <authorList>
            <person name="Chanderbali A."/>
        </authorList>
    </citation>
    <scope>NUCLEOTIDE SEQUENCE [LARGE SCALE GENOMIC DNA]</scope>
    <source>
        <strain evidence="15">LSX21</strain>
        <tissue evidence="15">Leaf</tissue>
    </source>
</reference>
<dbReference type="Gene3D" id="1.10.10.60">
    <property type="entry name" value="Homeodomain-like"/>
    <property type="match status" value="1"/>
</dbReference>
<name>A0AAN8UV43_9MAGN</name>
<protein>
    <recommendedName>
        <fullName evidence="11">Homeobox-leucine zipper protein</fullName>
    </recommendedName>
    <alternativeName>
        <fullName evidence="11">HD-ZIP protein</fullName>
    </alternativeName>
    <alternativeName>
        <fullName evidence="11">Homeodomain transcription factor</fullName>
    </alternativeName>
</protein>
<dbReference type="PANTHER" id="PTHR24326:SF122">
    <property type="entry name" value="HOMEOBOX-LEUCINE ZIPPER PROTEIN HOX6"/>
    <property type="match status" value="1"/>
</dbReference>
<dbReference type="GO" id="GO:0005634">
    <property type="term" value="C:nucleus"/>
    <property type="evidence" value="ECO:0007669"/>
    <property type="project" value="UniProtKB-SubCell"/>
</dbReference>
<feature type="domain" description="Homeobox" evidence="14">
    <location>
        <begin position="30"/>
        <end position="90"/>
    </location>
</feature>
<sequence>MMDGVEYSTSTSTAMAADSFAHHLNSRNKKKSNKSKKRFSNEQIKSLETMFQVETKLEPRKKLQLARELGLQPRQVAIWFQNKRARWKSKQTEKEYNVLKASYDNLAAEFETLKKEKQSLVLQLQKLQDKIEKNPQEKTSLSTERLSNDDDDSGKKSDHFGIRQQTHLMDSVDPVDSSLTSPENWGSFSSDSLFDDSNSTCLWWDFWS</sequence>
<evidence type="ECO:0000259" key="14">
    <source>
        <dbReference type="PROSITE" id="PS50071"/>
    </source>
</evidence>
<dbReference type="GO" id="GO:0000981">
    <property type="term" value="F:DNA-binding transcription factor activity, RNA polymerase II-specific"/>
    <property type="evidence" value="ECO:0007669"/>
    <property type="project" value="UniProtKB-UniRule"/>
</dbReference>
<evidence type="ECO:0000256" key="12">
    <source>
        <dbReference type="SAM" id="Coils"/>
    </source>
</evidence>
<evidence type="ECO:0000256" key="10">
    <source>
        <dbReference type="RuleBase" id="RU000682"/>
    </source>
</evidence>